<reference evidence="3 4" key="1">
    <citation type="submission" date="2016-10" db="EMBL/GenBank/DDBJ databases">
        <authorList>
            <person name="de Groot N.N."/>
        </authorList>
    </citation>
    <scope>NUCLEOTIDE SEQUENCE [LARGE SCALE GENOMIC DNA]</scope>
    <source>
        <strain evidence="3 4">CGMCC 4.3143</strain>
    </source>
</reference>
<feature type="transmembrane region" description="Helical" evidence="2">
    <location>
        <begin position="169"/>
        <end position="191"/>
    </location>
</feature>
<evidence type="ECO:0000313" key="4">
    <source>
        <dbReference type="Proteomes" id="UP000198967"/>
    </source>
</evidence>
<dbReference type="AlphaFoldDB" id="A0A1G7P5I8"/>
<feature type="region of interest" description="Disordered" evidence="1">
    <location>
        <begin position="769"/>
        <end position="818"/>
    </location>
</feature>
<name>A0A1G7P5I8_PSEOR</name>
<feature type="transmembrane region" description="Helical" evidence="2">
    <location>
        <begin position="397"/>
        <end position="417"/>
    </location>
</feature>
<proteinExistence type="predicted"/>
<feature type="transmembrane region" description="Helical" evidence="2">
    <location>
        <begin position="331"/>
        <end position="350"/>
    </location>
</feature>
<feature type="transmembrane region" description="Helical" evidence="2">
    <location>
        <begin position="133"/>
        <end position="163"/>
    </location>
</feature>
<evidence type="ECO:0000313" key="3">
    <source>
        <dbReference type="EMBL" id="SDF81572.1"/>
    </source>
</evidence>
<feature type="transmembrane region" description="Helical" evidence="2">
    <location>
        <begin position="85"/>
        <end position="107"/>
    </location>
</feature>
<feature type="transmembrane region" description="Helical" evidence="2">
    <location>
        <begin position="437"/>
        <end position="459"/>
    </location>
</feature>
<keyword evidence="2" id="KW-0812">Transmembrane</keyword>
<feature type="transmembrane region" description="Helical" evidence="2">
    <location>
        <begin position="471"/>
        <end position="498"/>
    </location>
</feature>
<dbReference type="Proteomes" id="UP000198967">
    <property type="component" value="Unassembled WGS sequence"/>
</dbReference>
<accession>A0A1G7P5I8</accession>
<keyword evidence="2" id="KW-0472">Membrane</keyword>
<feature type="transmembrane region" description="Helical" evidence="2">
    <location>
        <begin position="574"/>
        <end position="596"/>
    </location>
</feature>
<feature type="transmembrane region" description="Helical" evidence="2">
    <location>
        <begin position="537"/>
        <end position="554"/>
    </location>
</feature>
<evidence type="ECO:0000256" key="2">
    <source>
        <dbReference type="SAM" id="Phobius"/>
    </source>
</evidence>
<gene>
    <name evidence="3" type="ORF">SAMN05216377_10721</name>
</gene>
<sequence>MPVTTGEDAHELRVHGVAGTPPEAMLQLGAVWVDGPGGDPGAGRTWDVGVSPRPSTVDQITLWRAPRRDGRVRAWSWSSLTSGRWYQAFYLLLLPFMIANLAGWMVAGRTPGGSPEAGAPAALRTGRLRWTTLLVRLAGLLVTVVFVVSVQLVVADLVAWQWWYRADGSPLWVVALGPLGTAAVFGVLVALTRIRPKPEELAPGPRPSLRARWAALGEQWRRPRDPVGIGFLTRAQWLLWNSGAINVALRRLHLATGLAVIALLTAWPVGGTSLPWLRSLTLALALLTLVGVLVLLGWIGLRRGRDAPATRELDDEGDPGAALAFRLVRTVVVWPAVVAVLLAAAVPLGWSEPLVRQWATLPALRGSAVWVTLAVVALVVALTAVDRGGRRLATPGAVLLLAASIGAEFGAGVISRAAGLVGGIGDFPPVVDRFVDWLAVAVTTSLAALVLVAAARWLVLRARGVPAVPALTARASWLTAALGGIGLVLTALVIVQVFRGADVADLPWGFGLAVVLALVVPLVAVASVLVAERGTAWFVAASVGGAVVAAVVGWAVRTGRSLRFAGIDVPPPTFAEFCLAIAVVLPTAAILGRIYLGLRHQGVRRGVGVLWDVGTFWPRWFHPLAPPTYSDRAVPRLVARIRAEGTVLLAPHSQGAVIANAALLLDAETPGDRAHVALLSYGSPWQRLYAEFFPSQVDEGATAAVCRRVAGRWVNLWRATDPIGGPIPGTPHATAIRRPRQEGHSDYWVEPAYRAAVRFLRGWAYSGTENQPVLGSTTAARAAESRGARPASAASDRASPTSAPSRSERIQRTSRRSQ</sequence>
<evidence type="ECO:0000256" key="1">
    <source>
        <dbReference type="SAM" id="MobiDB-lite"/>
    </source>
</evidence>
<organism evidence="3 4">
    <name type="scientific">Pseudonocardia oroxyli</name>
    <dbReference type="NCBI Taxonomy" id="366584"/>
    <lineage>
        <taxon>Bacteria</taxon>
        <taxon>Bacillati</taxon>
        <taxon>Actinomycetota</taxon>
        <taxon>Actinomycetes</taxon>
        <taxon>Pseudonocardiales</taxon>
        <taxon>Pseudonocardiaceae</taxon>
        <taxon>Pseudonocardia</taxon>
    </lineage>
</organism>
<feature type="compositionally biased region" description="Low complexity" evidence="1">
    <location>
        <begin position="788"/>
        <end position="805"/>
    </location>
</feature>
<feature type="transmembrane region" description="Helical" evidence="2">
    <location>
        <begin position="276"/>
        <end position="301"/>
    </location>
</feature>
<feature type="transmembrane region" description="Helical" evidence="2">
    <location>
        <begin position="362"/>
        <end position="385"/>
    </location>
</feature>
<feature type="transmembrane region" description="Helical" evidence="2">
    <location>
        <begin position="510"/>
        <end position="530"/>
    </location>
</feature>
<protein>
    <submittedName>
        <fullName evidence="3">Uncharacterized protein</fullName>
    </submittedName>
</protein>
<keyword evidence="2" id="KW-1133">Transmembrane helix</keyword>
<feature type="transmembrane region" description="Helical" evidence="2">
    <location>
        <begin position="252"/>
        <end position="270"/>
    </location>
</feature>
<dbReference type="EMBL" id="FNBE01000007">
    <property type="protein sequence ID" value="SDF81572.1"/>
    <property type="molecule type" value="Genomic_DNA"/>
</dbReference>
<keyword evidence="4" id="KW-1185">Reference proteome</keyword>
<dbReference type="STRING" id="366584.SAMN05216377_10721"/>